<comment type="similarity">
    <text evidence="2 7">Belongs to the phosphohexose mutase family.</text>
</comment>
<organism evidence="12 13">
    <name type="scientific">Maioricimonas rarisocia</name>
    <dbReference type="NCBI Taxonomy" id="2528026"/>
    <lineage>
        <taxon>Bacteria</taxon>
        <taxon>Pseudomonadati</taxon>
        <taxon>Planctomycetota</taxon>
        <taxon>Planctomycetia</taxon>
        <taxon>Planctomycetales</taxon>
        <taxon>Planctomycetaceae</taxon>
        <taxon>Maioricimonas</taxon>
    </lineage>
</organism>
<dbReference type="GO" id="GO:0009252">
    <property type="term" value="P:peptidoglycan biosynthetic process"/>
    <property type="evidence" value="ECO:0007669"/>
    <property type="project" value="TreeGrafter"/>
</dbReference>
<dbReference type="Pfam" id="PF02879">
    <property type="entry name" value="PGM_PMM_II"/>
    <property type="match status" value="1"/>
</dbReference>
<feature type="domain" description="Alpha-D-phosphohexomutase C-terminal" evidence="8">
    <location>
        <begin position="396"/>
        <end position="441"/>
    </location>
</feature>
<dbReference type="InterPro" id="IPR036900">
    <property type="entry name" value="A-D-PHexomutase_C_sf"/>
</dbReference>
<dbReference type="AlphaFoldDB" id="A0A517ZGE4"/>
<dbReference type="GO" id="GO:0004614">
    <property type="term" value="F:phosphoglucomutase activity"/>
    <property type="evidence" value="ECO:0007669"/>
    <property type="project" value="UniProtKB-EC"/>
</dbReference>
<feature type="domain" description="Alpha-D-phosphohexomutase alpha/beta/alpha" evidence="11">
    <location>
        <begin position="260"/>
        <end position="363"/>
    </location>
</feature>
<dbReference type="InterPro" id="IPR024086">
    <property type="entry name" value="GlmM_arc-type"/>
</dbReference>
<dbReference type="Pfam" id="PF00408">
    <property type="entry name" value="PGM_PMM_IV"/>
    <property type="match status" value="1"/>
</dbReference>
<keyword evidence="13" id="KW-1185">Reference proteome</keyword>
<dbReference type="NCBIfam" id="TIGR03990">
    <property type="entry name" value="Arch_GlmM"/>
    <property type="match status" value="1"/>
</dbReference>
<gene>
    <name evidence="12" type="primary">algC_2</name>
    <name evidence="12" type="ORF">Mal4_59080</name>
</gene>
<keyword evidence="4 7" id="KW-0479">Metal-binding</keyword>
<dbReference type="InterPro" id="IPR005846">
    <property type="entry name" value="A-D-PHexomutase_a/b/a-III"/>
</dbReference>
<dbReference type="InterPro" id="IPR016055">
    <property type="entry name" value="A-D-PHexomutase_a/b/a-I/II/III"/>
</dbReference>
<evidence type="ECO:0000256" key="7">
    <source>
        <dbReference type="RuleBase" id="RU004326"/>
    </source>
</evidence>
<evidence type="ECO:0000256" key="4">
    <source>
        <dbReference type="ARBA" id="ARBA00022723"/>
    </source>
</evidence>
<dbReference type="GO" id="GO:0004615">
    <property type="term" value="F:phosphomannomutase activity"/>
    <property type="evidence" value="ECO:0007669"/>
    <property type="project" value="TreeGrafter"/>
</dbReference>
<dbReference type="GO" id="GO:0006048">
    <property type="term" value="P:UDP-N-acetylglucosamine biosynthetic process"/>
    <property type="evidence" value="ECO:0007669"/>
    <property type="project" value="TreeGrafter"/>
</dbReference>
<dbReference type="GO" id="GO:0005829">
    <property type="term" value="C:cytosol"/>
    <property type="evidence" value="ECO:0007669"/>
    <property type="project" value="TreeGrafter"/>
</dbReference>
<dbReference type="GO" id="GO:0000287">
    <property type="term" value="F:magnesium ion binding"/>
    <property type="evidence" value="ECO:0007669"/>
    <property type="project" value="InterPro"/>
</dbReference>
<feature type="domain" description="Alpha-D-phosphohexomutase alpha/beta/alpha" evidence="10">
    <location>
        <begin position="152"/>
        <end position="251"/>
    </location>
</feature>
<evidence type="ECO:0000259" key="10">
    <source>
        <dbReference type="Pfam" id="PF02879"/>
    </source>
</evidence>
<evidence type="ECO:0000256" key="3">
    <source>
        <dbReference type="ARBA" id="ARBA00022553"/>
    </source>
</evidence>
<reference evidence="12 13" key="1">
    <citation type="submission" date="2019-02" db="EMBL/GenBank/DDBJ databases">
        <title>Deep-cultivation of Planctomycetes and their phenomic and genomic characterization uncovers novel biology.</title>
        <authorList>
            <person name="Wiegand S."/>
            <person name="Jogler M."/>
            <person name="Boedeker C."/>
            <person name="Pinto D."/>
            <person name="Vollmers J."/>
            <person name="Rivas-Marin E."/>
            <person name="Kohn T."/>
            <person name="Peeters S.H."/>
            <person name="Heuer A."/>
            <person name="Rast P."/>
            <person name="Oberbeckmann S."/>
            <person name="Bunk B."/>
            <person name="Jeske O."/>
            <person name="Meyerdierks A."/>
            <person name="Storesund J.E."/>
            <person name="Kallscheuer N."/>
            <person name="Luecker S."/>
            <person name="Lage O.M."/>
            <person name="Pohl T."/>
            <person name="Merkel B.J."/>
            <person name="Hornburger P."/>
            <person name="Mueller R.-W."/>
            <person name="Bruemmer F."/>
            <person name="Labrenz M."/>
            <person name="Spormann A.M."/>
            <person name="Op den Camp H."/>
            <person name="Overmann J."/>
            <person name="Amann R."/>
            <person name="Jetten M.S.M."/>
            <person name="Mascher T."/>
            <person name="Medema M.H."/>
            <person name="Devos D.P."/>
            <person name="Kaster A.-K."/>
            <person name="Ovreas L."/>
            <person name="Rohde M."/>
            <person name="Galperin M.Y."/>
            <person name="Jogler C."/>
        </authorList>
    </citation>
    <scope>NUCLEOTIDE SEQUENCE [LARGE SCALE GENOMIC DNA]</scope>
    <source>
        <strain evidence="12 13">Mal4</strain>
    </source>
</reference>
<dbReference type="KEGG" id="mri:Mal4_59080"/>
<dbReference type="Gene3D" id="3.30.310.50">
    <property type="entry name" value="Alpha-D-phosphohexomutase, C-terminal domain"/>
    <property type="match status" value="1"/>
</dbReference>
<dbReference type="EMBL" id="CP036275">
    <property type="protein sequence ID" value="QDU41540.1"/>
    <property type="molecule type" value="Genomic_DNA"/>
</dbReference>
<dbReference type="EC" id="5.4.2.2" evidence="12"/>
<dbReference type="InterPro" id="IPR005843">
    <property type="entry name" value="A-D-PHexomutase_C"/>
</dbReference>
<dbReference type="PROSITE" id="PS00710">
    <property type="entry name" value="PGM_PMM"/>
    <property type="match status" value="1"/>
</dbReference>
<dbReference type="PRINTS" id="PR00509">
    <property type="entry name" value="PGMPMM"/>
</dbReference>
<keyword evidence="5 7" id="KW-0460">Magnesium</keyword>
<dbReference type="SUPFAM" id="SSF53738">
    <property type="entry name" value="Phosphoglucomutase, first 3 domains"/>
    <property type="match status" value="3"/>
</dbReference>
<evidence type="ECO:0000256" key="2">
    <source>
        <dbReference type="ARBA" id="ARBA00010231"/>
    </source>
</evidence>
<dbReference type="OrthoDB" id="9806956at2"/>
<feature type="domain" description="Alpha-D-phosphohexomutase alpha/beta/alpha" evidence="9">
    <location>
        <begin position="8"/>
        <end position="132"/>
    </location>
</feature>
<keyword evidence="6 12" id="KW-0413">Isomerase</keyword>
<proteinExistence type="inferred from homology"/>
<evidence type="ECO:0000259" key="11">
    <source>
        <dbReference type="Pfam" id="PF02880"/>
    </source>
</evidence>
<evidence type="ECO:0000313" key="13">
    <source>
        <dbReference type="Proteomes" id="UP000320496"/>
    </source>
</evidence>
<evidence type="ECO:0000256" key="1">
    <source>
        <dbReference type="ARBA" id="ARBA00001946"/>
    </source>
</evidence>
<dbReference type="InterPro" id="IPR050060">
    <property type="entry name" value="Phosphoglucosamine_mutase"/>
</dbReference>
<dbReference type="SUPFAM" id="SSF55957">
    <property type="entry name" value="Phosphoglucomutase, C-terminal domain"/>
    <property type="match status" value="1"/>
</dbReference>
<keyword evidence="3" id="KW-0597">Phosphoprotein</keyword>
<dbReference type="InterPro" id="IPR005841">
    <property type="entry name" value="Alpha-D-phosphohexomutase_SF"/>
</dbReference>
<evidence type="ECO:0000259" key="9">
    <source>
        <dbReference type="Pfam" id="PF02878"/>
    </source>
</evidence>
<evidence type="ECO:0000256" key="5">
    <source>
        <dbReference type="ARBA" id="ARBA00022842"/>
    </source>
</evidence>
<comment type="cofactor">
    <cofactor evidence="1">
        <name>Mg(2+)</name>
        <dbReference type="ChEBI" id="CHEBI:18420"/>
    </cofactor>
</comment>
<evidence type="ECO:0000259" key="8">
    <source>
        <dbReference type="Pfam" id="PF00408"/>
    </source>
</evidence>
<dbReference type="InterPro" id="IPR016066">
    <property type="entry name" value="A-D-PHexomutase_CS"/>
</dbReference>
<accession>A0A517ZGE4</accession>
<evidence type="ECO:0000256" key="6">
    <source>
        <dbReference type="ARBA" id="ARBA00023235"/>
    </source>
</evidence>
<dbReference type="Gene3D" id="3.40.120.10">
    <property type="entry name" value="Alpha-D-Glucose-1,6-Bisphosphate, subunit A, domain 3"/>
    <property type="match status" value="3"/>
</dbReference>
<dbReference type="Proteomes" id="UP000320496">
    <property type="component" value="Chromosome"/>
</dbReference>
<dbReference type="GO" id="GO:0005975">
    <property type="term" value="P:carbohydrate metabolic process"/>
    <property type="evidence" value="ECO:0007669"/>
    <property type="project" value="InterPro"/>
</dbReference>
<sequence>MPRILSISGLRGVMGDGLDPEFCCRFAAALGTMAEGGTVVLSRDGRSTGPVVKHAVLAGLLSTGCRVVDADIATTPTCGVLVTHLNAAAGLQITASHNPIPWNGLKPFSPAGSVFDAATGQKLIALLESGDFNYRPWDGLGTVETLDDPAGPHIDRVLKLVDPDAIRDRKFKVVLDCNRGSGAVATPRLLETLGCEVTVLGGTPDGQFEHVPEPIEQNLTGLCEAVVSAGADVGFAQDPDADRLAIVDNTGRYIGEELTLALGADFVLAHRKGAFVVNGSTSRVNEDIASRHGCEFHRSYVGEAHVTAKMKSVDAVLGGEGNGGVIEPQVGYVRDSFVSMAYVLAGLVERGGTLAEWADSLPKYTIVKDKLECPREQVENACAALQSAYSDATPTDGDGLRLDWPDRWVQVRASNTEPILRVIAEAPDQTIAEDLCADAMEKVRAATS</sequence>
<dbReference type="Pfam" id="PF02878">
    <property type="entry name" value="PGM_PMM_I"/>
    <property type="match status" value="1"/>
</dbReference>
<protein>
    <submittedName>
        <fullName evidence="12">Phosphomannomutase/phosphoglucomutase</fullName>
        <ecNumber evidence="12">5.4.2.2</ecNumber>
    </submittedName>
</protein>
<dbReference type="Pfam" id="PF02880">
    <property type="entry name" value="PGM_PMM_III"/>
    <property type="match status" value="1"/>
</dbReference>
<dbReference type="PANTHER" id="PTHR42946:SF1">
    <property type="entry name" value="PHOSPHOGLUCOMUTASE (ALPHA-D-GLUCOSE-1,6-BISPHOSPHATE-DEPENDENT)"/>
    <property type="match status" value="1"/>
</dbReference>
<dbReference type="InterPro" id="IPR005845">
    <property type="entry name" value="A-D-PHexomutase_a/b/a-II"/>
</dbReference>
<dbReference type="InterPro" id="IPR005844">
    <property type="entry name" value="A-D-PHexomutase_a/b/a-I"/>
</dbReference>
<evidence type="ECO:0000313" key="12">
    <source>
        <dbReference type="EMBL" id="QDU41540.1"/>
    </source>
</evidence>
<dbReference type="GO" id="GO:0008966">
    <property type="term" value="F:phosphoglucosamine mutase activity"/>
    <property type="evidence" value="ECO:0007669"/>
    <property type="project" value="InterPro"/>
</dbReference>
<dbReference type="RefSeq" id="WP_145373076.1">
    <property type="nucleotide sequence ID" value="NZ_CP036275.1"/>
</dbReference>
<dbReference type="PANTHER" id="PTHR42946">
    <property type="entry name" value="PHOSPHOHEXOSE MUTASE"/>
    <property type="match status" value="1"/>
</dbReference>
<name>A0A517ZGE4_9PLAN</name>